<evidence type="ECO:0000313" key="2">
    <source>
        <dbReference type="Proteomes" id="UP000886520"/>
    </source>
</evidence>
<gene>
    <name evidence="1" type="ORF">GOP47_0000655</name>
</gene>
<dbReference type="AlphaFoldDB" id="A0A9D4VF52"/>
<reference evidence="1" key="1">
    <citation type="submission" date="2021-01" db="EMBL/GenBank/DDBJ databases">
        <title>Adiantum capillus-veneris genome.</title>
        <authorList>
            <person name="Fang Y."/>
            <person name="Liao Q."/>
        </authorList>
    </citation>
    <scope>NUCLEOTIDE SEQUENCE</scope>
    <source>
        <strain evidence="1">H3</strain>
        <tissue evidence="1">Leaf</tissue>
    </source>
</reference>
<name>A0A9D4VF52_ADICA</name>
<dbReference type="EMBL" id="JABFUD020000001">
    <property type="protein sequence ID" value="KAI5084486.1"/>
    <property type="molecule type" value="Genomic_DNA"/>
</dbReference>
<organism evidence="1 2">
    <name type="scientific">Adiantum capillus-veneris</name>
    <name type="common">Maidenhair fern</name>
    <dbReference type="NCBI Taxonomy" id="13818"/>
    <lineage>
        <taxon>Eukaryota</taxon>
        <taxon>Viridiplantae</taxon>
        <taxon>Streptophyta</taxon>
        <taxon>Embryophyta</taxon>
        <taxon>Tracheophyta</taxon>
        <taxon>Polypodiopsida</taxon>
        <taxon>Polypodiidae</taxon>
        <taxon>Polypodiales</taxon>
        <taxon>Pteridineae</taxon>
        <taxon>Pteridaceae</taxon>
        <taxon>Vittarioideae</taxon>
        <taxon>Adiantum</taxon>
    </lineage>
</organism>
<protein>
    <submittedName>
        <fullName evidence="1">Uncharacterized protein</fullName>
    </submittedName>
</protein>
<accession>A0A9D4VF52</accession>
<sequence length="185" mass="20583">MIAGCSIHSYATKILTSRCALEAWSRALNKIEHTAKVLLQEAYNWVRKETGRTAATQLQATRPLHSWSRAFELNSKRGGCHSKRARGPCTCRAILRGRDDAAPKGVGAPHTVHFFDGHILGFAQKEVDKEAHTHPAKKRNMRGQVAKKYHKAIEVRTTGGSGCHWKQARGQCTCGAWRGHRHQLG</sequence>
<dbReference type="Proteomes" id="UP000886520">
    <property type="component" value="Chromosome 1"/>
</dbReference>
<evidence type="ECO:0000313" key="1">
    <source>
        <dbReference type="EMBL" id="KAI5084486.1"/>
    </source>
</evidence>
<keyword evidence="2" id="KW-1185">Reference proteome</keyword>
<proteinExistence type="predicted"/>
<comment type="caution">
    <text evidence="1">The sequence shown here is derived from an EMBL/GenBank/DDBJ whole genome shotgun (WGS) entry which is preliminary data.</text>
</comment>